<dbReference type="AlphaFoldDB" id="A0A2P2L990"/>
<proteinExistence type="predicted"/>
<name>A0A2P2L990_RHIMU</name>
<dbReference type="SUPFAM" id="SSF48371">
    <property type="entry name" value="ARM repeat"/>
    <property type="match status" value="1"/>
</dbReference>
<dbReference type="EMBL" id="GGEC01034054">
    <property type="protein sequence ID" value="MBX14538.1"/>
    <property type="molecule type" value="Transcribed_RNA"/>
</dbReference>
<dbReference type="InterPro" id="IPR016024">
    <property type="entry name" value="ARM-type_fold"/>
</dbReference>
<sequence>MDSHNEERQRSPSLDDCLNLLKGERDEQRLAGLLLVTKFCRADDLPSLSTIYSAVGPRFLDRLLRTGMGKGTNAGGSGADNRDAYLQLAVTVLAAFCRVPEIASSEDMVSKIPIVLEISSRSGSPVLEECYEFLYLVTASCEEGVTAFHESRGMKVLASQMCTLPDGSHMMELAMKITHSMLSKLSQEFNTNSCMSELARMVASISRQFAVLHNHMKFEALHLLSRIFSSKYSEVLKDALHLITGNNWSDYIHTGIVAILQNRVSPAEKLHALILAESMVSMLGEGWLIGQSSLADSHDPMPADRCLLLVLESSRVEIAVLLNEIAYLKYEASNNTSATAETILSKQRNVVVAFSLIERIIKLVSTAGGVEGKLIDDSTIVKVINGLNETINVVLEYLEDAKEHREKKGDDLLASVRIVGSYLAEMPNACKEKVRELLAYLLSIEGEDEASPFHSTCFLLPMLCQVTMNVAGSKALISSGGYKAVVDCLIKLIGPSRSTVEDNGRIFLACDTIMNMLLKKEKVQFPADELTIIDLLKALGYWAEHVDDPSIFMMAASICALIFDYMSEEALLNHPNFDSSSFSSLAQLMARSLACCQEMSDAVRAEMDLLEIITAGYSRWADRFPHIKETVERARFLLPHSS</sequence>
<dbReference type="Pfam" id="PF05536">
    <property type="entry name" value="Neurochondrin"/>
    <property type="match status" value="1"/>
</dbReference>
<accession>A0A2P2L990</accession>
<organism evidence="1">
    <name type="scientific">Rhizophora mucronata</name>
    <name type="common">Asiatic mangrove</name>
    <dbReference type="NCBI Taxonomy" id="61149"/>
    <lineage>
        <taxon>Eukaryota</taxon>
        <taxon>Viridiplantae</taxon>
        <taxon>Streptophyta</taxon>
        <taxon>Embryophyta</taxon>
        <taxon>Tracheophyta</taxon>
        <taxon>Spermatophyta</taxon>
        <taxon>Magnoliopsida</taxon>
        <taxon>eudicotyledons</taxon>
        <taxon>Gunneridae</taxon>
        <taxon>Pentapetalae</taxon>
        <taxon>rosids</taxon>
        <taxon>fabids</taxon>
        <taxon>Malpighiales</taxon>
        <taxon>Rhizophoraceae</taxon>
        <taxon>Rhizophora</taxon>
    </lineage>
</organism>
<dbReference type="InterPro" id="IPR008709">
    <property type="entry name" value="Neurochondrin"/>
</dbReference>
<reference evidence="1" key="1">
    <citation type="submission" date="2018-02" db="EMBL/GenBank/DDBJ databases">
        <title>Rhizophora mucronata_Transcriptome.</title>
        <authorList>
            <person name="Meera S.P."/>
            <person name="Sreeshan A."/>
            <person name="Augustine A."/>
        </authorList>
    </citation>
    <scope>NUCLEOTIDE SEQUENCE</scope>
    <source>
        <tissue evidence="1">Leaf</tissue>
    </source>
</reference>
<dbReference type="PANTHER" id="PTHR13109:SF7">
    <property type="entry name" value="NEUROCHONDRIN"/>
    <property type="match status" value="1"/>
</dbReference>
<protein>
    <submittedName>
        <fullName evidence="1">Uncharacterized protein MANES_03G012200</fullName>
    </submittedName>
</protein>
<dbReference type="PANTHER" id="PTHR13109">
    <property type="entry name" value="NEUROCHONDRIN"/>
    <property type="match status" value="1"/>
</dbReference>
<evidence type="ECO:0000313" key="1">
    <source>
        <dbReference type="EMBL" id="MBX14538.1"/>
    </source>
</evidence>